<name>U5VXH5_9ACTN</name>
<feature type="compositionally biased region" description="Basic and acidic residues" evidence="2">
    <location>
        <begin position="441"/>
        <end position="450"/>
    </location>
</feature>
<feature type="compositionally biased region" description="Basic and acidic residues" evidence="2">
    <location>
        <begin position="413"/>
        <end position="428"/>
    </location>
</feature>
<feature type="transmembrane region" description="Helical" evidence="3">
    <location>
        <begin position="23"/>
        <end position="47"/>
    </location>
</feature>
<evidence type="ECO:0000256" key="3">
    <source>
        <dbReference type="SAM" id="Phobius"/>
    </source>
</evidence>
<feature type="region of interest" description="Disordered" evidence="2">
    <location>
        <begin position="413"/>
        <end position="465"/>
    </location>
</feature>
<dbReference type="InterPro" id="IPR025519">
    <property type="entry name" value="DUF4407"/>
</dbReference>
<evidence type="ECO:0000256" key="1">
    <source>
        <dbReference type="SAM" id="Coils"/>
    </source>
</evidence>
<keyword evidence="3" id="KW-1133">Transmembrane helix</keyword>
<dbReference type="KEGG" id="afs:AFR_16310"/>
<feature type="transmembrane region" description="Helical" evidence="3">
    <location>
        <begin position="313"/>
        <end position="335"/>
    </location>
</feature>
<feature type="region of interest" description="Disordered" evidence="2">
    <location>
        <begin position="201"/>
        <end position="220"/>
    </location>
</feature>
<evidence type="ECO:0000313" key="5">
    <source>
        <dbReference type="Proteomes" id="UP000017746"/>
    </source>
</evidence>
<feature type="compositionally biased region" description="Acidic residues" evidence="2">
    <location>
        <begin position="456"/>
        <end position="465"/>
    </location>
</feature>
<evidence type="ECO:0000256" key="2">
    <source>
        <dbReference type="SAM" id="MobiDB-lite"/>
    </source>
</evidence>
<accession>U5VXH5</accession>
<keyword evidence="1" id="KW-0175">Coiled coil</keyword>
<gene>
    <name evidence="4" type="ORF">AFR_16310</name>
</gene>
<proteinExistence type="predicted"/>
<keyword evidence="5" id="KW-1185">Reference proteome</keyword>
<evidence type="ECO:0008006" key="6">
    <source>
        <dbReference type="Google" id="ProtNLM"/>
    </source>
</evidence>
<protein>
    <recommendedName>
        <fullName evidence="6">DUF4407 domain-containing protein</fullName>
    </recommendedName>
</protein>
<organism evidence="4 5">
    <name type="scientific">Actinoplanes friuliensis DSM 7358</name>
    <dbReference type="NCBI Taxonomy" id="1246995"/>
    <lineage>
        <taxon>Bacteria</taxon>
        <taxon>Bacillati</taxon>
        <taxon>Actinomycetota</taxon>
        <taxon>Actinomycetes</taxon>
        <taxon>Micromonosporales</taxon>
        <taxon>Micromonosporaceae</taxon>
        <taxon>Actinoplanes</taxon>
    </lineage>
</organism>
<dbReference type="HOGENOM" id="CLU_024791_0_0_11"/>
<evidence type="ECO:0000313" key="4">
    <source>
        <dbReference type="EMBL" id="AGZ41544.1"/>
    </source>
</evidence>
<dbReference type="EMBL" id="CP006272">
    <property type="protein sequence ID" value="AGZ41544.1"/>
    <property type="molecule type" value="Genomic_DNA"/>
</dbReference>
<feature type="transmembrane region" description="Helical" evidence="3">
    <location>
        <begin position="53"/>
        <end position="74"/>
    </location>
</feature>
<keyword evidence="3" id="KW-0472">Membrane</keyword>
<dbReference type="PATRIC" id="fig|1246995.3.peg.3309"/>
<keyword evidence="3" id="KW-0812">Transmembrane</keyword>
<reference evidence="4 5" key="1">
    <citation type="journal article" date="2014" name="J. Biotechnol.">
        <title>Complete genome sequence of the actinobacterium Actinoplanes friuliensis HAG 010964, producer of the lipopeptide antibiotic friulimycin.</title>
        <authorList>
            <person name="Ruckert C."/>
            <person name="Szczepanowski R."/>
            <person name="Albersmeier A."/>
            <person name="Goesmann A."/>
            <person name="Fischer N."/>
            <person name="Steinkamper A."/>
            <person name="Puhler A."/>
            <person name="Biener R."/>
            <person name="Schwartz D."/>
            <person name="Kalinowski J."/>
        </authorList>
    </citation>
    <scope>NUCLEOTIDE SEQUENCE [LARGE SCALE GENOMIC DNA]</scope>
    <source>
        <strain evidence="4 5">DSM 7358</strain>
    </source>
</reference>
<dbReference type="AlphaFoldDB" id="U5VXH5"/>
<feature type="coiled-coil region" evidence="1">
    <location>
        <begin position="222"/>
        <end position="282"/>
    </location>
</feature>
<dbReference type="STRING" id="1246995.AFR_16310"/>
<sequence>MLLWLSGADLDTLAKVPREARKYVGLGGLVLTTAVLAMVSATFALYVGLRAPVVVALLVGLGWGLAIMNMDRWLISAAQRQRRWYLNLMLTTPRLLLALIIGTVVSTPMVLWIFNQEIESELNIVQRERDAAYQVSLTQDPRFQIIPGLEKSVAENQRVVDGTAPATSAAAGTEVGRLQEQFDKLDKEFQAAQKAATCELDGTCGTDKPGSGTAFRTKQDVADELKDRRDEVGKRLDTAVERASAADATASQSARRSAADNLAADKAQLAGLVAERDRLKARHDADSAENRGLLARLEALSHFTKDNSTLRSAYVALFLFITALEILPVFAKLLMNLAAPSLYDKIVGQADAKDEQTARAAIDYEHTAAVHYINSRAERDREVIDDTRDRMVTLEADVYRRTIDRWHADQVGRMAGEERAPSVRDRLARLTGLPRQTRPRAARDPGRADDFSPFPEPEETTEAPR</sequence>
<dbReference type="eggNOG" id="COG3206">
    <property type="taxonomic scope" value="Bacteria"/>
</dbReference>
<feature type="transmembrane region" description="Helical" evidence="3">
    <location>
        <begin position="95"/>
        <end position="114"/>
    </location>
</feature>
<dbReference type="Proteomes" id="UP000017746">
    <property type="component" value="Chromosome"/>
</dbReference>
<dbReference type="Pfam" id="PF14362">
    <property type="entry name" value="DUF4407"/>
    <property type="match status" value="1"/>
</dbReference>